<dbReference type="Proteomes" id="UP001266995">
    <property type="component" value="Unassembled WGS sequence"/>
</dbReference>
<comment type="similarity">
    <text evidence="2">Belongs to the transketolase family.</text>
</comment>
<comment type="cofactor">
    <cofactor evidence="1">
        <name>thiamine diphosphate</name>
        <dbReference type="ChEBI" id="CHEBI:58937"/>
    </cofactor>
</comment>
<dbReference type="AlphaFoldDB" id="A0A412RIP1"/>
<reference evidence="6" key="2">
    <citation type="submission" date="2023-08" db="EMBL/GenBank/DDBJ databases">
        <title>Reintroducing virulent viruses to syntetic microbiomes.</title>
        <authorList>
            <person name="Wilde J."/>
            <person name="Boyes R."/>
            <person name="Robinson A.V."/>
            <person name="Daisley B.A."/>
            <person name="Allen-Vercoe E."/>
        </authorList>
    </citation>
    <scope>NUCLEOTIDE SEQUENCE</scope>
    <source>
        <strain evidence="6">225I_12FAA</strain>
    </source>
</reference>
<dbReference type="CDD" id="cd02012">
    <property type="entry name" value="TPP_TK"/>
    <property type="match status" value="1"/>
</dbReference>
<evidence type="ECO:0000313" key="7">
    <source>
        <dbReference type="Proteomes" id="UP000482653"/>
    </source>
</evidence>
<keyword evidence="3" id="KW-0786">Thiamine pyrophosphate</keyword>
<reference evidence="5 7" key="1">
    <citation type="journal article" date="2019" name="Nat. Med.">
        <title>A library of human gut bacterial isolates paired with longitudinal multiomics data enables mechanistic microbiome research.</title>
        <authorList>
            <person name="Poyet M."/>
            <person name="Groussin M."/>
            <person name="Gibbons S.M."/>
            <person name="Avila-Pacheco J."/>
            <person name="Jiang X."/>
            <person name="Kearney S.M."/>
            <person name="Perrotta A.R."/>
            <person name="Berdy B."/>
            <person name="Zhao S."/>
            <person name="Lieberman T.D."/>
            <person name="Swanson P.K."/>
            <person name="Smith M."/>
            <person name="Roesemann S."/>
            <person name="Alexander J.E."/>
            <person name="Rich S.A."/>
            <person name="Livny J."/>
            <person name="Vlamakis H."/>
            <person name="Clish C."/>
            <person name="Bullock K."/>
            <person name="Deik A."/>
            <person name="Scott J."/>
            <person name="Pierce K.A."/>
            <person name="Xavier R.J."/>
            <person name="Alm E.J."/>
        </authorList>
    </citation>
    <scope>NUCLEOTIDE SEQUENCE [LARGE SCALE GENOMIC DNA]</scope>
    <source>
        <strain evidence="5 7">BIOML-A8</strain>
    </source>
</reference>
<dbReference type="EMBL" id="VVYX01000051">
    <property type="protein sequence ID" value="KAA5413322.1"/>
    <property type="molecule type" value="Genomic_DNA"/>
</dbReference>
<evidence type="ECO:0000256" key="3">
    <source>
        <dbReference type="ARBA" id="ARBA00023052"/>
    </source>
</evidence>
<gene>
    <name evidence="5" type="ORF">F2Y87_26030</name>
    <name evidence="6" type="ORF">RO785_09550</name>
</gene>
<protein>
    <submittedName>
        <fullName evidence="5">Transketolase</fullName>
    </submittedName>
</protein>
<dbReference type="Gene3D" id="3.40.50.970">
    <property type="match status" value="1"/>
</dbReference>
<accession>A0A412RIP1</accession>
<name>A0A412RIP1_9BACE</name>
<evidence type="ECO:0000259" key="4">
    <source>
        <dbReference type="Pfam" id="PF00456"/>
    </source>
</evidence>
<evidence type="ECO:0000256" key="1">
    <source>
        <dbReference type="ARBA" id="ARBA00001964"/>
    </source>
</evidence>
<dbReference type="PANTHER" id="PTHR47514:SF1">
    <property type="entry name" value="TRANSKETOLASE N-TERMINAL SECTION-RELATED"/>
    <property type="match status" value="1"/>
</dbReference>
<comment type="caution">
    <text evidence="5">The sequence shown here is derived from an EMBL/GenBank/DDBJ whole genome shotgun (WGS) entry which is preliminary data.</text>
</comment>
<dbReference type="InterPro" id="IPR005474">
    <property type="entry name" value="Transketolase_N"/>
</dbReference>
<dbReference type="Proteomes" id="UP000482653">
    <property type="component" value="Unassembled WGS sequence"/>
</dbReference>
<evidence type="ECO:0000313" key="6">
    <source>
        <dbReference type="EMBL" id="MDT4511223.1"/>
    </source>
</evidence>
<proteinExistence type="inferred from homology"/>
<dbReference type="PANTHER" id="PTHR47514">
    <property type="entry name" value="TRANSKETOLASE N-TERMINAL SECTION-RELATED"/>
    <property type="match status" value="1"/>
</dbReference>
<evidence type="ECO:0000313" key="5">
    <source>
        <dbReference type="EMBL" id="KAA5413322.1"/>
    </source>
</evidence>
<dbReference type="SUPFAM" id="SSF52518">
    <property type="entry name" value="Thiamin diphosphate-binding fold (THDP-binding)"/>
    <property type="match status" value="1"/>
</dbReference>
<dbReference type="InterPro" id="IPR029061">
    <property type="entry name" value="THDP-binding"/>
</dbReference>
<organism evidence="5 7">
    <name type="scientific">Bacteroides cellulosilyticus</name>
    <dbReference type="NCBI Taxonomy" id="246787"/>
    <lineage>
        <taxon>Bacteria</taxon>
        <taxon>Pseudomonadati</taxon>
        <taxon>Bacteroidota</taxon>
        <taxon>Bacteroidia</taxon>
        <taxon>Bacteroidales</taxon>
        <taxon>Bacteroidaceae</taxon>
        <taxon>Bacteroides</taxon>
    </lineage>
</organism>
<dbReference type="RefSeq" id="WP_029328249.1">
    <property type="nucleotide sequence ID" value="NZ_CAXKYC010000016.1"/>
</dbReference>
<feature type="domain" description="Transketolase N-terminal" evidence="4">
    <location>
        <begin position="17"/>
        <end position="267"/>
    </location>
</feature>
<evidence type="ECO:0000256" key="2">
    <source>
        <dbReference type="ARBA" id="ARBA00007131"/>
    </source>
</evidence>
<dbReference type="Pfam" id="PF00456">
    <property type="entry name" value="Transketolase_N"/>
    <property type="match status" value="1"/>
</dbReference>
<dbReference type="EMBL" id="JAVSNH010000001">
    <property type="protein sequence ID" value="MDT4511223.1"/>
    <property type="molecule type" value="Genomic_DNA"/>
</dbReference>
<sequence>MESGKLDSKELINLCRKMRLHALDMALAAGRRGAHLSGSLSCIEIYAVLYGSILKYNVSNPRWEGRDRFIAGKEHARLAEFPVMAEMGFFPIEELNSYEEDNGLLVGHQRNLDLGLEYASLSLGMELSFAVGKSIYAKQNNLPYHVYVLLGDAECNEGSIWEAVLTAGHYKLDNLTVIVDRNYMAVDGNTEDWMAQMDMELKFKSFGWESKTVNGHSVEQLIDSLQYRPIDKPYALIAETVKGKGVSFMENNKLWHQAVLSEEQYKTAYAEILNS</sequence>